<reference evidence="3 4" key="1">
    <citation type="submission" date="2019-09" db="EMBL/GenBank/DDBJ databases">
        <title>Parvibaculum sedimenti sp. nov., isolated from sediment.</title>
        <authorList>
            <person name="Wang Y."/>
        </authorList>
    </citation>
    <scope>NUCLEOTIDE SEQUENCE [LARGE SCALE GENOMIC DNA]</scope>
    <source>
        <strain evidence="3 4">HXT-9</strain>
    </source>
</reference>
<evidence type="ECO:0000313" key="3">
    <source>
        <dbReference type="EMBL" id="KAB7741356.1"/>
    </source>
</evidence>
<comment type="caution">
    <text evidence="3">The sequence shown here is derived from an EMBL/GenBank/DDBJ whole genome shotgun (WGS) entry which is preliminary data.</text>
</comment>
<keyword evidence="1 3" id="KW-0378">Hydrolase</keyword>
<name>A0A6N6VJA1_9HYPH</name>
<keyword evidence="4" id="KW-1185">Reference proteome</keyword>
<dbReference type="SUPFAM" id="SSF53474">
    <property type="entry name" value="alpha/beta-Hydrolases"/>
    <property type="match status" value="1"/>
</dbReference>
<evidence type="ECO:0000313" key="4">
    <source>
        <dbReference type="Proteomes" id="UP000468901"/>
    </source>
</evidence>
<dbReference type="PANTHER" id="PTHR48081">
    <property type="entry name" value="AB HYDROLASE SUPERFAMILY PROTEIN C4A8.06C"/>
    <property type="match status" value="1"/>
</dbReference>
<accession>A0A6N6VJA1</accession>
<dbReference type="GO" id="GO:0016787">
    <property type="term" value="F:hydrolase activity"/>
    <property type="evidence" value="ECO:0007669"/>
    <property type="project" value="UniProtKB-KW"/>
</dbReference>
<sequence>MAGGKPLAIDGRTLDARAQFLAVQGAKAPSITTLDPVTARAATAQGLKLLDGTRSPQVLVEAVTVPGSAGPLGARLYTPRNAGGPLPGLVFYHFGGCVIGDLDTCDTFCSMLADIGECVVLSVDYRLAPEHKFPAAVDDALAAYRYARDNAETLGMTRRIAVGGDSAGGYLSAVVAQEMKRTGEEEPALQLLIYPVTDMEWQGGSWESCENVYPLTREIMEWFIGHYLNDPGEAKNILASPLKSGDLEDLCPAIVITAGFDVLRDQGIAYAQALREAEVNTTYRSYDNLCHAFTAMTGVVPAAKRACEEIARDVRRILHA</sequence>
<gene>
    <name evidence="3" type="ORF">F2P47_05775</name>
</gene>
<dbReference type="EMBL" id="WESC01000004">
    <property type="protein sequence ID" value="KAB7741356.1"/>
    <property type="molecule type" value="Genomic_DNA"/>
</dbReference>
<protein>
    <submittedName>
        <fullName evidence="3">Alpha/beta hydrolase fold domain-containing protein</fullName>
    </submittedName>
</protein>
<evidence type="ECO:0000256" key="1">
    <source>
        <dbReference type="ARBA" id="ARBA00022801"/>
    </source>
</evidence>
<dbReference type="Gene3D" id="3.40.50.1820">
    <property type="entry name" value="alpha/beta hydrolase"/>
    <property type="match status" value="1"/>
</dbReference>
<dbReference type="Pfam" id="PF07859">
    <property type="entry name" value="Abhydrolase_3"/>
    <property type="match status" value="1"/>
</dbReference>
<organism evidence="3 4">
    <name type="scientific">Parvibaculum sedimenti</name>
    <dbReference type="NCBI Taxonomy" id="2608632"/>
    <lineage>
        <taxon>Bacteria</taxon>
        <taxon>Pseudomonadati</taxon>
        <taxon>Pseudomonadota</taxon>
        <taxon>Alphaproteobacteria</taxon>
        <taxon>Hyphomicrobiales</taxon>
        <taxon>Parvibaculaceae</taxon>
        <taxon>Parvibaculum</taxon>
    </lineage>
</organism>
<feature type="domain" description="Alpha/beta hydrolase fold-3" evidence="2">
    <location>
        <begin position="89"/>
        <end position="294"/>
    </location>
</feature>
<dbReference type="InterPro" id="IPR050300">
    <property type="entry name" value="GDXG_lipolytic_enzyme"/>
</dbReference>
<dbReference type="AlphaFoldDB" id="A0A6N6VJA1"/>
<proteinExistence type="predicted"/>
<dbReference type="PANTHER" id="PTHR48081:SF8">
    <property type="entry name" value="ALPHA_BETA HYDROLASE FOLD-3 DOMAIN-CONTAINING PROTEIN-RELATED"/>
    <property type="match status" value="1"/>
</dbReference>
<dbReference type="Proteomes" id="UP000468901">
    <property type="component" value="Unassembled WGS sequence"/>
</dbReference>
<dbReference type="InterPro" id="IPR029058">
    <property type="entry name" value="AB_hydrolase_fold"/>
</dbReference>
<evidence type="ECO:0000259" key="2">
    <source>
        <dbReference type="Pfam" id="PF07859"/>
    </source>
</evidence>
<dbReference type="InterPro" id="IPR013094">
    <property type="entry name" value="AB_hydrolase_3"/>
</dbReference>